<evidence type="ECO:0000259" key="1">
    <source>
        <dbReference type="Pfam" id="PF13847"/>
    </source>
</evidence>
<evidence type="ECO:0000313" key="2">
    <source>
        <dbReference type="EMBL" id="KKI62963.1"/>
    </source>
</evidence>
<dbReference type="InterPro" id="IPR025714">
    <property type="entry name" value="Methyltranfer_dom"/>
</dbReference>
<proteinExistence type="predicted"/>
<dbReference type="EMBL" id="LAKJ01000024">
    <property type="protein sequence ID" value="KKI62963.1"/>
    <property type="molecule type" value="Genomic_DNA"/>
</dbReference>
<name>A0A0M2NZ46_STACC</name>
<keyword evidence="2" id="KW-0808">Transferase</keyword>
<dbReference type="Pfam" id="PF13847">
    <property type="entry name" value="Methyltransf_31"/>
    <property type="match status" value="1"/>
</dbReference>
<accession>A0A0M2NZ46</accession>
<dbReference type="SUPFAM" id="SSF53335">
    <property type="entry name" value="S-adenosyl-L-methionine-dependent methyltransferases"/>
    <property type="match status" value="1"/>
</dbReference>
<comment type="caution">
    <text evidence="2">The sequence shown here is derived from an EMBL/GenBank/DDBJ whole genome shotgun (WGS) entry which is preliminary data.</text>
</comment>
<keyword evidence="2" id="KW-0489">Methyltransferase</keyword>
<reference evidence="2 3" key="1">
    <citation type="submission" date="2015-03" db="EMBL/GenBank/DDBJ databases">
        <title>Genome Assembly of Staphylococcus cohnii subsp. cohnii strain G22B2.</title>
        <authorList>
            <person name="Nair G."/>
            <person name="Kaur G."/>
            <person name="Khatri I."/>
            <person name="Singh N.K."/>
            <person name="Sathyabama S."/>
            <person name="Maurya S.K."/>
            <person name="Subramanian S."/>
            <person name="Agrewala J.N."/>
            <person name="Mayilraj S."/>
        </authorList>
    </citation>
    <scope>NUCLEOTIDE SEQUENCE [LARGE SCALE GENOMIC DNA]</scope>
    <source>
        <strain evidence="2 3">G22B2</strain>
    </source>
</reference>
<organism evidence="2 3">
    <name type="scientific">Staphylococcus cohnii subsp. cohnii</name>
    <dbReference type="NCBI Taxonomy" id="74704"/>
    <lineage>
        <taxon>Bacteria</taxon>
        <taxon>Bacillati</taxon>
        <taxon>Bacillota</taxon>
        <taxon>Bacilli</taxon>
        <taxon>Bacillales</taxon>
        <taxon>Staphylococcaceae</taxon>
        <taxon>Staphylococcus</taxon>
        <taxon>Staphylococcus cohnii species complex</taxon>
    </lineage>
</organism>
<dbReference type="Proteomes" id="UP000034455">
    <property type="component" value="Unassembled WGS sequence"/>
</dbReference>
<dbReference type="GO" id="GO:0032259">
    <property type="term" value="P:methylation"/>
    <property type="evidence" value="ECO:0007669"/>
    <property type="project" value="UniProtKB-KW"/>
</dbReference>
<dbReference type="AlphaFoldDB" id="A0A0M2NZ46"/>
<gene>
    <name evidence="2" type="ORF">UF66_1548</name>
</gene>
<dbReference type="PANTHER" id="PTHR43861">
    <property type="entry name" value="TRANS-ACONITATE 2-METHYLTRANSFERASE-RELATED"/>
    <property type="match status" value="1"/>
</dbReference>
<dbReference type="Gene3D" id="3.40.50.150">
    <property type="entry name" value="Vaccinia Virus protein VP39"/>
    <property type="match status" value="1"/>
</dbReference>
<dbReference type="Gene3D" id="2.20.25.110">
    <property type="entry name" value="S-adenosyl-L-methionine-dependent methyltransferases"/>
    <property type="match status" value="1"/>
</dbReference>
<dbReference type="InterPro" id="IPR029063">
    <property type="entry name" value="SAM-dependent_MTases_sf"/>
</dbReference>
<evidence type="ECO:0000313" key="3">
    <source>
        <dbReference type="Proteomes" id="UP000034455"/>
    </source>
</evidence>
<dbReference type="CDD" id="cd02440">
    <property type="entry name" value="AdoMet_MTases"/>
    <property type="match status" value="1"/>
</dbReference>
<dbReference type="GO" id="GO:0008168">
    <property type="term" value="F:methyltransferase activity"/>
    <property type="evidence" value="ECO:0007669"/>
    <property type="project" value="UniProtKB-KW"/>
</dbReference>
<sequence>MEIFKYLRLPKPFEVSKNNIWTTHKLHEIVKMAYLNSEMPGGSCDDKFIKRTINLIDSLNLSNKTVLDIGCGIGKHTYELGKLGYSVTGIDISEIAIKYAKEKFEKKLNNIEFINRDIFTLNFKEKYDCCLISYYLYSNFSLYNRNKLLKKIYSILNDGGMVLLDVPSIYKFQHIKNSKIWEYENRVEDPFFQLSTIKKYNNKILLKKNNYFFESGEVLEFFDWEKHFSKQELSNELSKNSFISLKFYSNIGGTNFFSKGDHTIAILAKKL</sequence>
<dbReference type="PATRIC" id="fig|74704.6.peg.1587"/>
<feature type="domain" description="Methyltransferase" evidence="1">
    <location>
        <begin position="62"/>
        <end position="168"/>
    </location>
</feature>
<protein>
    <submittedName>
        <fullName evidence="2">Methyltransferase type 11</fullName>
    </submittedName>
</protein>
<dbReference type="RefSeq" id="WP_019468042.1">
    <property type="nucleotide sequence ID" value="NZ_LAKJ01000024.1"/>
</dbReference>